<dbReference type="NCBIfam" id="NF038128">
    <property type="entry name" value="choice_anch_J"/>
    <property type="match status" value="1"/>
</dbReference>
<evidence type="ECO:0000259" key="3">
    <source>
        <dbReference type="Pfam" id="PF07675"/>
    </source>
</evidence>
<evidence type="ECO:0000256" key="2">
    <source>
        <dbReference type="SAM" id="MobiDB-lite"/>
    </source>
</evidence>
<dbReference type="Pfam" id="PF07675">
    <property type="entry name" value="Cleaved_Adhesin"/>
    <property type="match status" value="1"/>
</dbReference>
<dbReference type="InterPro" id="IPR011628">
    <property type="entry name" value="Cleaved_adhesin"/>
</dbReference>
<protein>
    <submittedName>
        <fullName evidence="5">Choice-of-anchor J domain-containing protein</fullName>
    </submittedName>
</protein>
<dbReference type="Proteomes" id="UP001209107">
    <property type="component" value="Unassembled WGS sequence"/>
</dbReference>
<keyword evidence="1" id="KW-0732">Signal</keyword>
<accession>A0ABT3JJM4</accession>
<evidence type="ECO:0000313" key="5">
    <source>
        <dbReference type="EMBL" id="MCW4450665.1"/>
    </source>
</evidence>
<proteinExistence type="predicted"/>
<organism evidence="5 6">
    <name type="scientific">Kaistella yananensis</name>
    <dbReference type="NCBI Taxonomy" id="2989820"/>
    <lineage>
        <taxon>Bacteria</taxon>
        <taxon>Pseudomonadati</taxon>
        <taxon>Bacteroidota</taxon>
        <taxon>Flavobacteriia</taxon>
        <taxon>Flavobacteriales</taxon>
        <taxon>Weeksellaceae</taxon>
        <taxon>Chryseobacterium group</taxon>
        <taxon>Kaistella</taxon>
    </lineage>
</organism>
<keyword evidence="6" id="KW-1185">Reference proteome</keyword>
<comment type="caution">
    <text evidence="5">The sequence shown here is derived from an EMBL/GenBank/DDBJ whole genome shotgun (WGS) entry which is preliminary data.</text>
</comment>
<gene>
    <name evidence="5" type="ORF">OK344_00380</name>
</gene>
<evidence type="ECO:0000256" key="1">
    <source>
        <dbReference type="ARBA" id="ARBA00022729"/>
    </source>
</evidence>
<reference evidence="5 6" key="1">
    <citation type="submission" date="2022-10" db="EMBL/GenBank/DDBJ databases">
        <title>Kaistella sp. BT-6-1-3.</title>
        <authorList>
            <person name="Ai J."/>
            <person name="Deng Z."/>
        </authorList>
    </citation>
    <scope>NUCLEOTIDE SEQUENCE [LARGE SCALE GENOMIC DNA]</scope>
    <source>
        <strain evidence="5 6">BT6-1-3</strain>
    </source>
</reference>
<evidence type="ECO:0000259" key="4">
    <source>
        <dbReference type="Pfam" id="PF18962"/>
    </source>
</evidence>
<dbReference type="InterPro" id="IPR026444">
    <property type="entry name" value="Secre_tail"/>
</dbReference>
<dbReference type="NCBIfam" id="TIGR04183">
    <property type="entry name" value="Por_Secre_tail"/>
    <property type="match status" value="1"/>
</dbReference>
<feature type="region of interest" description="Disordered" evidence="2">
    <location>
        <begin position="1"/>
        <end position="28"/>
    </location>
</feature>
<dbReference type="Pfam" id="PF18962">
    <property type="entry name" value="Por_Secre_tail"/>
    <property type="match status" value="1"/>
</dbReference>
<feature type="domain" description="Cleaved adhesin" evidence="3">
    <location>
        <begin position="98"/>
        <end position="219"/>
    </location>
</feature>
<dbReference type="Gene3D" id="2.60.120.200">
    <property type="match status" value="1"/>
</dbReference>
<sequence length="622" mass="65733">MVFGQSSKTIERQVSKYPSTTNSGKVKKSNATSSALASLSNGAKSAVQGKATVFQENFDGSGPGFEAWTVLDVDGKTPATAVNFITTGWNRIDKQGANGNFGGPAGDYAAMSTSWYTPAGTSNDWLITPSIAIPAGTSTFKWDAKAQDADYPDGYKLMLAPNGGNTVADFTVELYSTPGEDAAWVTRTVNTSAYAGTNVRLAFVNNSTDMFMLLVDNILVDAVAAPVTGCLTATNGQYPAATFTPNCNGAVGNITTVAWLNEYSKVNVTAGTEYTFSTSNASYFITIGDEAGTAVLASGTGSVTYTPTANGVVRFYSHLSSNCDGTSSSHTRSVKCGTPPPPPVEPDYGCDQTYSGVPDTAHNMTKNLASATYMVANDFFVPKESETYKLQSVKFDIVSQAAAGASDITSFDVKILADSGSNTPGTTVITTMTGVTPTNVLTLPDTFASLPTYRITLDLGNFELPVNAANDTKYWIAITSTSASQISSYWIGYKYTEGWVTSSNYQSADSGATWTQPVSTTTPGLHFDGMMMIDAECATAAVSEAGAKEVSFYPNPVKDILTINSKKTIETVHVYNIAGQKMPVPSKLVNGKLDMSKMAPGTYIISTILEGGKNESFKVIKK</sequence>
<name>A0ABT3JJM4_9FLAO</name>
<feature type="domain" description="Secretion system C-terminal sorting" evidence="4">
    <location>
        <begin position="553"/>
        <end position="612"/>
    </location>
</feature>
<dbReference type="EMBL" id="JAPCHZ010000001">
    <property type="protein sequence ID" value="MCW4450665.1"/>
    <property type="molecule type" value="Genomic_DNA"/>
</dbReference>
<evidence type="ECO:0000313" key="6">
    <source>
        <dbReference type="Proteomes" id="UP001209107"/>
    </source>
</evidence>